<dbReference type="GO" id="GO:0003676">
    <property type="term" value="F:nucleic acid binding"/>
    <property type="evidence" value="ECO:0007669"/>
    <property type="project" value="InterPro"/>
</dbReference>
<keyword evidence="2" id="KW-0255">Endonuclease</keyword>
<proteinExistence type="predicted"/>
<keyword evidence="2" id="KW-0540">Nuclease</keyword>
<dbReference type="Proteomes" id="UP000323426">
    <property type="component" value="Unassembled WGS sequence"/>
</dbReference>
<evidence type="ECO:0000313" key="2">
    <source>
        <dbReference type="EMBL" id="KAA5542924.1"/>
    </source>
</evidence>
<dbReference type="RefSeq" id="WP_150090283.1">
    <property type="nucleotide sequence ID" value="NZ_VWSF01000015.1"/>
</dbReference>
<dbReference type="Gene3D" id="1.10.30.50">
    <property type="match status" value="1"/>
</dbReference>
<dbReference type="Pfam" id="PF01844">
    <property type="entry name" value="HNH"/>
    <property type="match status" value="1"/>
</dbReference>
<sequence>MITINTFTGYGVHSDLASYLINAGANITEFRKLAKRELMEKYSLSEQQVIFIKKCVKRKPIEEDVSYKLLRNSNFTCCICKGKKSDSFILHHIKKYSETQDNSYENLAVLCPNDHDIAHREGDDITRKLTRNDIIKAKTDWEQTVKMYNEEMASSPKPRIIWNEIAGKIANYVRNSHFNVHRGAILFDVNTTAVFGNDGFEVEEGQDNRAKIEVEILTKVMSINNFSELGFGLSNDGYTWCMLIQTNKVKFLNDVVWMCYPLGGSNNPIQHKISNSNLLKYQDKLLKEQESF</sequence>
<dbReference type="GO" id="GO:0008270">
    <property type="term" value="F:zinc ion binding"/>
    <property type="evidence" value="ECO:0007669"/>
    <property type="project" value="InterPro"/>
</dbReference>
<dbReference type="GO" id="GO:0004519">
    <property type="term" value="F:endonuclease activity"/>
    <property type="evidence" value="ECO:0007669"/>
    <property type="project" value="UniProtKB-KW"/>
</dbReference>
<dbReference type="InterPro" id="IPR003615">
    <property type="entry name" value="HNH_nuc"/>
</dbReference>
<gene>
    <name evidence="2" type="ORF">F0145_17440</name>
</gene>
<evidence type="ECO:0000259" key="1">
    <source>
        <dbReference type="SMART" id="SM00507"/>
    </source>
</evidence>
<feature type="domain" description="HNH nuclease" evidence="1">
    <location>
        <begin position="66"/>
        <end position="116"/>
    </location>
</feature>
<keyword evidence="3" id="KW-1185">Reference proteome</keyword>
<dbReference type="CDD" id="cd00085">
    <property type="entry name" value="HNHc"/>
    <property type="match status" value="1"/>
</dbReference>
<keyword evidence="2" id="KW-0378">Hydrolase</keyword>
<accession>A0A5M6D5Y9</accession>
<reference evidence="2 3" key="1">
    <citation type="submission" date="2019-09" db="EMBL/GenBank/DDBJ databases">
        <title>Genome sequence and assembly of Adhaeribacter sp.</title>
        <authorList>
            <person name="Chhetri G."/>
        </authorList>
    </citation>
    <scope>NUCLEOTIDE SEQUENCE [LARGE SCALE GENOMIC DNA]</scope>
    <source>
        <strain evidence="2 3">DK36</strain>
    </source>
</reference>
<dbReference type="InterPro" id="IPR002711">
    <property type="entry name" value="HNH"/>
</dbReference>
<dbReference type="SMART" id="SM00507">
    <property type="entry name" value="HNHc"/>
    <property type="match status" value="1"/>
</dbReference>
<protein>
    <submittedName>
        <fullName evidence="2">HNH endonuclease</fullName>
    </submittedName>
</protein>
<dbReference type="EMBL" id="VWSF01000015">
    <property type="protein sequence ID" value="KAA5542924.1"/>
    <property type="molecule type" value="Genomic_DNA"/>
</dbReference>
<name>A0A5M6D5Y9_9BACT</name>
<dbReference type="AlphaFoldDB" id="A0A5M6D5Y9"/>
<organism evidence="2 3">
    <name type="scientific">Adhaeribacter rhizoryzae</name>
    <dbReference type="NCBI Taxonomy" id="2607907"/>
    <lineage>
        <taxon>Bacteria</taxon>
        <taxon>Pseudomonadati</taxon>
        <taxon>Bacteroidota</taxon>
        <taxon>Cytophagia</taxon>
        <taxon>Cytophagales</taxon>
        <taxon>Hymenobacteraceae</taxon>
        <taxon>Adhaeribacter</taxon>
    </lineage>
</organism>
<evidence type="ECO:0000313" key="3">
    <source>
        <dbReference type="Proteomes" id="UP000323426"/>
    </source>
</evidence>
<comment type="caution">
    <text evidence="2">The sequence shown here is derived from an EMBL/GenBank/DDBJ whole genome shotgun (WGS) entry which is preliminary data.</text>
</comment>